<dbReference type="Proteomes" id="UP001156102">
    <property type="component" value="Unassembled WGS sequence"/>
</dbReference>
<feature type="transmembrane region" description="Helical" evidence="1">
    <location>
        <begin position="200"/>
        <end position="229"/>
    </location>
</feature>
<feature type="transmembrane region" description="Helical" evidence="1">
    <location>
        <begin position="567"/>
        <end position="585"/>
    </location>
</feature>
<keyword evidence="1" id="KW-0812">Transmembrane</keyword>
<dbReference type="InterPro" id="IPR046062">
    <property type="entry name" value="DUF6020"/>
</dbReference>
<keyword evidence="3" id="KW-1185">Reference proteome</keyword>
<keyword evidence="1" id="KW-0472">Membrane</keyword>
<feature type="transmembrane region" description="Helical" evidence="1">
    <location>
        <begin position="110"/>
        <end position="139"/>
    </location>
</feature>
<proteinExistence type="predicted"/>
<organism evidence="2 3">
    <name type="scientific">Ectobacillus ponti</name>
    <dbReference type="NCBI Taxonomy" id="2961894"/>
    <lineage>
        <taxon>Bacteria</taxon>
        <taxon>Bacillati</taxon>
        <taxon>Bacillota</taxon>
        <taxon>Bacilli</taxon>
        <taxon>Bacillales</taxon>
        <taxon>Bacillaceae</taxon>
        <taxon>Ectobacillus</taxon>
    </lineage>
</organism>
<feature type="transmembrane region" description="Helical" evidence="1">
    <location>
        <begin position="81"/>
        <end position="98"/>
    </location>
</feature>
<feature type="transmembrane region" description="Helical" evidence="1">
    <location>
        <begin position="335"/>
        <end position="351"/>
    </location>
</feature>
<feature type="transmembrane region" description="Helical" evidence="1">
    <location>
        <begin position="21"/>
        <end position="38"/>
    </location>
</feature>
<feature type="transmembrane region" description="Helical" evidence="1">
    <location>
        <begin position="268"/>
        <end position="286"/>
    </location>
</feature>
<reference evidence="2" key="1">
    <citation type="submission" date="2022-07" db="EMBL/GenBank/DDBJ databases">
        <authorList>
            <person name="Li W.-J."/>
            <person name="Deng Q.-Q."/>
        </authorList>
    </citation>
    <scope>NUCLEOTIDE SEQUENCE</scope>
    <source>
        <strain evidence="2">SYSU M60031</strain>
    </source>
</reference>
<feature type="transmembrane region" description="Helical" evidence="1">
    <location>
        <begin position="542"/>
        <end position="560"/>
    </location>
</feature>
<dbReference type="EMBL" id="JANCLT010000013">
    <property type="protein sequence ID" value="MCP8970634.1"/>
    <property type="molecule type" value="Genomic_DNA"/>
</dbReference>
<comment type="caution">
    <text evidence="2">The sequence shown here is derived from an EMBL/GenBank/DDBJ whole genome shotgun (WGS) entry which is preliminary data.</text>
</comment>
<feature type="transmembrane region" description="Helical" evidence="1">
    <location>
        <begin position="241"/>
        <end position="262"/>
    </location>
</feature>
<feature type="transmembrane region" description="Helical" evidence="1">
    <location>
        <begin position="50"/>
        <end position="69"/>
    </location>
</feature>
<feature type="transmembrane region" description="Helical" evidence="1">
    <location>
        <begin position="516"/>
        <end position="536"/>
    </location>
</feature>
<feature type="transmembrane region" description="Helical" evidence="1">
    <location>
        <begin position="151"/>
        <end position="173"/>
    </location>
</feature>
<dbReference type="AlphaFoldDB" id="A0AA41X831"/>
<accession>A0AA41X831</accession>
<evidence type="ECO:0000313" key="2">
    <source>
        <dbReference type="EMBL" id="MCP8970634.1"/>
    </source>
</evidence>
<evidence type="ECO:0000256" key="1">
    <source>
        <dbReference type="SAM" id="Phobius"/>
    </source>
</evidence>
<name>A0AA41X831_9BACI</name>
<keyword evidence="1" id="KW-1133">Transmembrane helix</keyword>
<gene>
    <name evidence="2" type="ORF">NK662_19130</name>
</gene>
<evidence type="ECO:0000313" key="3">
    <source>
        <dbReference type="Proteomes" id="UP001156102"/>
    </source>
</evidence>
<protein>
    <submittedName>
        <fullName evidence="2">DUF6020 family protein</fullName>
    </submittedName>
</protein>
<feature type="transmembrane region" description="Helical" evidence="1">
    <location>
        <begin position="298"/>
        <end position="329"/>
    </location>
</feature>
<dbReference type="RefSeq" id="WP_254760558.1">
    <property type="nucleotide sequence ID" value="NZ_JANCLT010000013.1"/>
</dbReference>
<dbReference type="Pfam" id="PF19484">
    <property type="entry name" value="DUF6020"/>
    <property type="match status" value="1"/>
</dbReference>
<sequence>MTLKEWLVNRMGKEAVYKNGAVALLLALTIGTGFLSYFHPIRTLPLPVFLLNYAIWTPLFHLVVTGFALQPYRHFTASHKLGAALFYILFSLYLVWSLRGPQPYLADNHVLVRLFVYTSMFAACITICLCLVSMITRVAPGVRSGAPAGRILLYAIPGMIVGAVYLAAFYPAIMSYDSLIQWGQIQSGMFDDSHPAVHTWFMAALTFVWNSPAIVAITQILIMSLVFGYGAYSFERWGAPLWLIILSLLILWANPVQGFFGITLWKDIMYSTMLFWFTIQLLHIIFSKGDWLKHPGHFLCFLLSGAGIMFFRHNGFPVLIGMTVVLALVYRLRLVRMYAAVAILIALRVIVTGPVYQALHVVPADANEAWGVPAQQVAAVLQQGGTVSASQKEFINQVLPLEVWRQKYNPYSVNPIKFDPRYNRTFLYAHKQEYFRTWLALCLQNPAIAATSYLKQASLVYKITPYPDSQMYTTPAAITHKSMAAHYHLKATPLSTPLHEKLRQVWVRLNTGTSSIIWRPALYTSITILALFIAVVRGNLRVVLAALPLFLNTAAVAVALPAQDVRYLYANILTTFIFFLAAFLHKEAAPISQLT</sequence>